<feature type="region of interest" description="Disordered" evidence="6">
    <location>
        <begin position="85"/>
        <end position="105"/>
    </location>
</feature>
<proteinExistence type="inferred from homology"/>
<dbReference type="GO" id="GO:0005739">
    <property type="term" value="C:mitochondrion"/>
    <property type="evidence" value="ECO:0007669"/>
    <property type="project" value="TreeGrafter"/>
</dbReference>
<keyword evidence="4" id="KW-0443">Lipid metabolism</keyword>
<gene>
    <name evidence="7" type="ORF">EH28_00010</name>
</gene>
<comment type="similarity">
    <text evidence="2">Belongs to the enoyl-CoA hydratase/isomerase family.</text>
</comment>
<evidence type="ECO:0000256" key="4">
    <source>
        <dbReference type="ARBA" id="ARBA00023098"/>
    </source>
</evidence>
<evidence type="ECO:0000256" key="2">
    <source>
        <dbReference type="ARBA" id="ARBA00005254"/>
    </source>
</evidence>
<accession>A0A0F8ACZ2</accession>
<dbReference type="GO" id="GO:0051750">
    <property type="term" value="F:delta(3,5)-delta(2,4)-dienoyl-CoA isomerase activity"/>
    <property type="evidence" value="ECO:0007669"/>
    <property type="project" value="TreeGrafter"/>
</dbReference>
<keyword evidence="5 7" id="KW-0413">Isomerase</keyword>
<dbReference type="InterPro" id="IPR029045">
    <property type="entry name" value="ClpP/crotonase-like_dom_sf"/>
</dbReference>
<dbReference type="Gene3D" id="1.10.12.10">
    <property type="entry name" value="Lyase 2-enoyl-coa Hydratase, Chain A, domain 2"/>
    <property type="match status" value="1"/>
</dbReference>
<comment type="pathway">
    <text evidence="1">Lipid metabolism; fatty acid beta-oxidation.</text>
</comment>
<dbReference type="PANTHER" id="PTHR43149">
    <property type="entry name" value="ENOYL-COA HYDRATASE"/>
    <property type="match status" value="1"/>
</dbReference>
<keyword evidence="3" id="KW-0276">Fatty acid metabolism</keyword>
<name>A0A0F8ACZ2_LARCR</name>
<dbReference type="PANTHER" id="PTHR43149:SF1">
    <property type="entry name" value="DELTA(3,5)-DELTA(2,4)-DIENOYL-COA ISOMERASE, MITOCHONDRIAL"/>
    <property type="match status" value="1"/>
</dbReference>
<dbReference type="AlphaFoldDB" id="A0A0F8ACZ2"/>
<dbReference type="EMBL" id="KQ046075">
    <property type="protein sequence ID" value="KKF09153.1"/>
    <property type="molecule type" value="Genomic_DNA"/>
</dbReference>
<evidence type="ECO:0000313" key="7">
    <source>
        <dbReference type="EMBL" id="KKF09153.1"/>
    </source>
</evidence>
<dbReference type="UniPathway" id="UPA00659"/>
<protein>
    <submittedName>
        <fullName evidence="7">Delta(3,5)-Delta(2,4)-dienoyl-CoA isomerase, mitochondrial</fullName>
    </submittedName>
</protein>
<evidence type="ECO:0000256" key="3">
    <source>
        <dbReference type="ARBA" id="ARBA00022832"/>
    </source>
</evidence>
<dbReference type="SUPFAM" id="SSF52096">
    <property type="entry name" value="ClpP/crotonase"/>
    <property type="match status" value="1"/>
</dbReference>
<reference evidence="7" key="1">
    <citation type="journal article" date="2015" name="PLoS Genet.">
        <title>Genome Sequencing of the Perciform Fish Larimichthys crocea Provides Insights into Molecular and Genetic Mechanisms of Stress Adaptation.</title>
        <authorList>
            <person name="Ao J."/>
            <person name="Mu Y."/>
            <person name="Xiang L.X."/>
            <person name="Fan D."/>
            <person name="Feng M."/>
            <person name="Zhang S."/>
            <person name="Shi Q."/>
            <person name="Zhu L.Y."/>
            <person name="Li T."/>
            <person name="Ding Y."/>
            <person name="Nie L."/>
            <person name="Li Q."/>
            <person name="Dong W.R."/>
            <person name="Jiang L."/>
            <person name="Sun B."/>
            <person name="Zhang X."/>
            <person name="Li M."/>
            <person name="Zhang H.Q."/>
            <person name="Xie S."/>
            <person name="Zhu Y."/>
            <person name="Jiang X."/>
            <person name="Wang X."/>
            <person name="Mu P."/>
            <person name="Chen W."/>
            <person name="Yue Z."/>
            <person name="Wang Z."/>
            <person name="Wang J."/>
            <person name="Shao J.Z."/>
            <person name="Chen X."/>
        </authorList>
    </citation>
    <scope>NUCLEOTIDE SEQUENCE [LARGE SCALE GENOMIC DNA]</scope>
    <source>
        <strain evidence="7">SSNF</strain>
        <tissue evidence="7">Blood</tissue>
    </source>
</reference>
<dbReference type="InterPro" id="IPR014748">
    <property type="entry name" value="Enoyl-CoA_hydra_C"/>
</dbReference>
<organism evidence="7">
    <name type="scientific">Larimichthys crocea</name>
    <name type="common">Large yellow croaker</name>
    <name type="synonym">Pseudosciaena crocea</name>
    <dbReference type="NCBI Taxonomy" id="215358"/>
    <lineage>
        <taxon>Eukaryota</taxon>
        <taxon>Metazoa</taxon>
        <taxon>Chordata</taxon>
        <taxon>Craniata</taxon>
        <taxon>Vertebrata</taxon>
        <taxon>Euteleostomi</taxon>
        <taxon>Actinopterygii</taxon>
        <taxon>Neopterygii</taxon>
        <taxon>Teleostei</taxon>
        <taxon>Neoteleostei</taxon>
        <taxon>Acanthomorphata</taxon>
        <taxon>Eupercaria</taxon>
        <taxon>Sciaenidae</taxon>
        <taxon>Larimichthys</taxon>
    </lineage>
</organism>
<dbReference type="GO" id="GO:0006635">
    <property type="term" value="P:fatty acid beta-oxidation"/>
    <property type="evidence" value="ECO:0007669"/>
    <property type="project" value="UniProtKB-UniPathway"/>
</dbReference>
<sequence>MFADEAKSSGLVSRVFADKEAMMAGALEMAGEIAARSPVAVQGTKINLIYSRDHSVTEGLDYMSQHRADLQHCLVHPLPGYLEHEHASDSRCDEVRSGRHGEEES</sequence>
<evidence type="ECO:0000256" key="1">
    <source>
        <dbReference type="ARBA" id="ARBA00005005"/>
    </source>
</evidence>
<evidence type="ECO:0000256" key="5">
    <source>
        <dbReference type="ARBA" id="ARBA00023235"/>
    </source>
</evidence>
<dbReference type="InterPro" id="IPR045002">
    <property type="entry name" value="Ech1-like"/>
</dbReference>
<evidence type="ECO:0000256" key="6">
    <source>
        <dbReference type="SAM" id="MobiDB-lite"/>
    </source>
</evidence>